<accession>A0A2U1BBE9</accession>
<reference evidence="3 4" key="1">
    <citation type="submission" date="2018-04" db="EMBL/GenBank/DDBJ databases">
        <title>Genomic Encyclopedia of Type Strains, Phase IV (KMG-IV): sequencing the most valuable type-strain genomes for metagenomic binning, comparative biology and taxonomic classification.</title>
        <authorList>
            <person name="Goeker M."/>
        </authorList>
    </citation>
    <scope>NUCLEOTIDE SEQUENCE [LARGE SCALE GENOMIC DNA]</scope>
    <source>
        <strain evidence="3 4">DSM 14823</strain>
    </source>
</reference>
<evidence type="ECO:0000313" key="3">
    <source>
        <dbReference type="EMBL" id="PVY45978.1"/>
    </source>
</evidence>
<name>A0A2U1BBE9_9BACT</name>
<feature type="transmembrane region" description="Helical" evidence="1">
    <location>
        <begin position="12"/>
        <end position="34"/>
    </location>
</feature>
<evidence type="ECO:0000256" key="1">
    <source>
        <dbReference type="SAM" id="Phobius"/>
    </source>
</evidence>
<dbReference type="RefSeq" id="WP_116882370.1">
    <property type="nucleotide sequence ID" value="NZ_CABMMC010000087.1"/>
</dbReference>
<gene>
    <name evidence="3" type="ORF">C8D82_101176</name>
    <name evidence="2" type="ORF">HF882_12800</name>
</gene>
<dbReference type="EMBL" id="QEKH01000001">
    <property type="protein sequence ID" value="PVY45978.1"/>
    <property type="molecule type" value="Genomic_DNA"/>
</dbReference>
<keyword evidence="1" id="KW-0812">Transmembrane</keyword>
<dbReference type="EMBL" id="JABAEW010000024">
    <property type="protein sequence ID" value="NMD87464.1"/>
    <property type="molecule type" value="Genomic_DNA"/>
</dbReference>
<dbReference type="Proteomes" id="UP000576225">
    <property type="component" value="Unassembled WGS sequence"/>
</dbReference>
<organism evidence="3 4">
    <name type="scientific">Victivallis vadensis</name>
    <dbReference type="NCBI Taxonomy" id="172901"/>
    <lineage>
        <taxon>Bacteria</taxon>
        <taxon>Pseudomonadati</taxon>
        <taxon>Lentisphaerota</taxon>
        <taxon>Lentisphaeria</taxon>
        <taxon>Victivallales</taxon>
        <taxon>Victivallaceae</taxon>
        <taxon>Victivallis</taxon>
    </lineage>
</organism>
<dbReference type="Proteomes" id="UP000245959">
    <property type="component" value="Unassembled WGS sequence"/>
</dbReference>
<dbReference type="AlphaFoldDB" id="A0A2U1BBE9"/>
<sequence>MIKEAWEVMGFSYLLTIIVSLLVAVVIHGMTVLIRRFGAKAAPLPASAVQEPVVPVPDDPDEVLAVVLAASIRMQRNPEGK</sequence>
<evidence type="ECO:0000313" key="5">
    <source>
        <dbReference type="Proteomes" id="UP000576225"/>
    </source>
</evidence>
<keyword evidence="4" id="KW-1185">Reference proteome</keyword>
<evidence type="ECO:0000313" key="2">
    <source>
        <dbReference type="EMBL" id="NMD87464.1"/>
    </source>
</evidence>
<dbReference type="GeneID" id="78293710"/>
<keyword evidence="1" id="KW-0472">Membrane</keyword>
<reference evidence="2 5" key="2">
    <citation type="submission" date="2020-04" db="EMBL/GenBank/DDBJ databases">
        <authorList>
            <person name="Hitch T.C.A."/>
            <person name="Wylensek D."/>
            <person name="Clavel T."/>
        </authorList>
    </citation>
    <scope>NUCLEOTIDE SEQUENCE [LARGE SCALE GENOMIC DNA]</scope>
    <source>
        <strain evidence="2 5">COR2-253-APC-1A</strain>
    </source>
</reference>
<dbReference type="OrthoDB" id="9978991at2"/>
<evidence type="ECO:0000313" key="4">
    <source>
        <dbReference type="Proteomes" id="UP000245959"/>
    </source>
</evidence>
<proteinExistence type="predicted"/>
<protein>
    <submittedName>
        <fullName evidence="3">Uncharacterized protein</fullName>
    </submittedName>
</protein>
<comment type="caution">
    <text evidence="3">The sequence shown here is derived from an EMBL/GenBank/DDBJ whole genome shotgun (WGS) entry which is preliminary data.</text>
</comment>
<keyword evidence="1" id="KW-1133">Transmembrane helix</keyword>